<dbReference type="Gene3D" id="2.60.120.10">
    <property type="entry name" value="Jelly Rolls"/>
    <property type="match status" value="1"/>
</dbReference>
<dbReference type="InterPro" id="IPR000595">
    <property type="entry name" value="cNMP-bd_dom"/>
</dbReference>
<dbReference type="KEGG" id="vpy:HZI73_23715"/>
<name>A0A8J8MP96_9FIRM</name>
<dbReference type="Pfam" id="PF00027">
    <property type="entry name" value="cNMP_binding"/>
    <property type="match status" value="1"/>
</dbReference>
<evidence type="ECO:0000313" key="2">
    <source>
        <dbReference type="EMBL" id="QUI25119.1"/>
    </source>
</evidence>
<dbReference type="RefSeq" id="WP_212695819.1">
    <property type="nucleotide sequence ID" value="NZ_CP058649.1"/>
</dbReference>
<feature type="domain" description="Cyclic nucleotide-binding" evidence="1">
    <location>
        <begin position="23"/>
        <end position="90"/>
    </location>
</feature>
<protein>
    <submittedName>
        <fullName evidence="2">Crp/Fnr family transcriptional regulator</fullName>
    </submittedName>
</protein>
<dbReference type="Proteomes" id="UP000683246">
    <property type="component" value="Chromosome"/>
</dbReference>
<evidence type="ECO:0000259" key="1">
    <source>
        <dbReference type="PROSITE" id="PS50042"/>
    </source>
</evidence>
<dbReference type="PROSITE" id="PS50042">
    <property type="entry name" value="CNMP_BINDING_3"/>
    <property type="match status" value="1"/>
</dbReference>
<keyword evidence="3" id="KW-1185">Reference proteome</keyword>
<accession>A0A8J8MP96</accession>
<dbReference type="SUPFAM" id="SSF51206">
    <property type="entry name" value="cAMP-binding domain-like"/>
    <property type="match status" value="1"/>
</dbReference>
<gene>
    <name evidence="2" type="ORF">HZI73_23715</name>
</gene>
<dbReference type="AlphaFoldDB" id="A0A8J8MP96"/>
<dbReference type="InterPro" id="IPR018490">
    <property type="entry name" value="cNMP-bd_dom_sf"/>
</dbReference>
<evidence type="ECO:0000313" key="3">
    <source>
        <dbReference type="Proteomes" id="UP000683246"/>
    </source>
</evidence>
<proteinExistence type="predicted"/>
<sequence length="197" mass="23506">MNTKNKSLIEELRKKVFRNPQSSDTELMELSQFFMAKEYRRNEFLVREGERWNKVFFIHKGILRLFYMDKKGREFNKGFFQEGQFVWPIAPSAQKEDSLFSIAAVEDMELSVCLFDPFCSWLKQHHYWDKFALSEVEAFVEQKFVREHEFLMYSATERYHSFCAQYPGLVKRVPDYHLASYIGISNVSLSRIKNASF</sequence>
<dbReference type="InterPro" id="IPR014710">
    <property type="entry name" value="RmlC-like_jellyroll"/>
</dbReference>
<organism evidence="2 3">
    <name type="scientific">Vallitalea pronyensis</name>
    <dbReference type="NCBI Taxonomy" id="1348613"/>
    <lineage>
        <taxon>Bacteria</taxon>
        <taxon>Bacillati</taxon>
        <taxon>Bacillota</taxon>
        <taxon>Clostridia</taxon>
        <taxon>Lachnospirales</taxon>
        <taxon>Vallitaleaceae</taxon>
        <taxon>Vallitalea</taxon>
    </lineage>
</organism>
<reference evidence="2" key="1">
    <citation type="submission" date="2020-07" db="EMBL/GenBank/DDBJ databases">
        <title>Vallitalea pronyensis genome.</title>
        <authorList>
            <person name="Postec A."/>
        </authorList>
    </citation>
    <scope>NUCLEOTIDE SEQUENCE</scope>
    <source>
        <strain evidence="2">FatNI3</strain>
    </source>
</reference>
<dbReference type="EMBL" id="CP058649">
    <property type="protein sequence ID" value="QUI25119.1"/>
    <property type="molecule type" value="Genomic_DNA"/>
</dbReference>
<dbReference type="CDD" id="cd00038">
    <property type="entry name" value="CAP_ED"/>
    <property type="match status" value="1"/>
</dbReference>